<dbReference type="EMBL" id="OZ020100">
    <property type="protein sequence ID" value="CAK9273234.1"/>
    <property type="molecule type" value="Genomic_DNA"/>
</dbReference>
<sequence>MMQRRLSPSVAKLSLQNFSQQQQQQQRLLLTPSNDKRSKRRARSSLGGTAAEDFFVNGFLQDFSAAAAVAGGGSGAGGTSSSSSSQPEENKVEERSAAATDAAITPRERCSSQLAMEQWRTFLEQQQQNATTSSCQPDSSSTAGEQQQCNRDFIQHEDTMEQQLPVVTTTITATTMAENPSTVEESEMVMEMEKLGTSSFLLDADQKLEPNTNETAAVAAFFSLHSVEELPPPTCKLQSSASLACKEEPSPAAASKLKLHSNIVFGGGASKSNLQKLNKSTGGSGSGDGHCYDSCPIPPLRGQAFDLTSNIRDLFLKHGPQQQHDDERVQSSSELPSEANEDVRTSSAAAASHELFYLPSIPFYNLDRSESSRTLDDDAHEEKLSATTTTTDKSSDSSRWTSATLESPLSLPDPDQELSVSTTTTTTTTTTGPCINEKIFNPNTQKQHVPSVAEKVTEEQLTEAAFLSNLGFSKESMGCASSEDVHQTHASPTNRTNVFRSKSTGRRTVKPTAAVREDPGSAVAYSDSEQEAKVIPASSAANHLPLDTQGGKIDKQDAGNNPVVVARKFKKIKRSQTPPKLLDTSAAGFPTRISTTMWSSLRLLSERPEGVVSLRRMNADQIKDLFGHSSIDSGVTPAVRSTTDSTQAKNNGMQSKTRLMDALSECQQKKADSMNPRLGLVQAMMTSNHVSKLAPLMAKSTFEGMATTLDNEKSQSIREMLLVSPHQSLEEYHHHQGLSSISILGNPSFSSSQKDRLWEEQAEAYSSGGRGTPGREDNNSNSSTATTFLAPPRPGTTVSVDVVFPSAASGSLRKALSDATVVPSTSDIYNENGKTHNGKKRGKKKGKSRTPLQSLLAEEIRGKDSKRNSINQSSLSSSDANPCTKQLMLRIKGMASKSFSPKSHQQTTTPRSSFWSSCICFSPLK</sequence>
<reference evidence="2" key="1">
    <citation type="submission" date="2024-02" db="EMBL/GenBank/DDBJ databases">
        <authorList>
            <consortium name="ELIXIR-Norway"/>
            <consortium name="Elixir Norway"/>
        </authorList>
    </citation>
    <scope>NUCLEOTIDE SEQUENCE</scope>
</reference>
<feature type="region of interest" description="Disordered" evidence="1">
    <location>
        <begin position="374"/>
        <end position="439"/>
    </location>
</feature>
<feature type="region of interest" description="Disordered" evidence="1">
    <location>
        <begin position="320"/>
        <end position="346"/>
    </location>
</feature>
<evidence type="ECO:0000256" key="1">
    <source>
        <dbReference type="SAM" id="MobiDB-lite"/>
    </source>
</evidence>
<feature type="region of interest" description="Disordered" evidence="1">
    <location>
        <begin position="762"/>
        <end position="795"/>
    </location>
</feature>
<proteinExistence type="predicted"/>
<feature type="compositionally biased region" description="Polar residues" evidence="1">
    <location>
        <begin position="488"/>
        <end position="502"/>
    </location>
</feature>
<feature type="region of interest" description="Disordered" evidence="1">
    <location>
        <begin position="814"/>
        <end position="882"/>
    </location>
</feature>
<feature type="compositionally biased region" description="Low complexity" evidence="1">
    <location>
        <begin position="13"/>
        <end position="30"/>
    </location>
</feature>
<feature type="compositionally biased region" description="Basic residues" evidence="1">
    <location>
        <begin position="836"/>
        <end position="848"/>
    </location>
</feature>
<organism evidence="2 3">
    <name type="scientific">Sphagnum jensenii</name>
    <dbReference type="NCBI Taxonomy" id="128206"/>
    <lineage>
        <taxon>Eukaryota</taxon>
        <taxon>Viridiplantae</taxon>
        <taxon>Streptophyta</taxon>
        <taxon>Embryophyta</taxon>
        <taxon>Bryophyta</taxon>
        <taxon>Sphagnophytina</taxon>
        <taxon>Sphagnopsida</taxon>
        <taxon>Sphagnales</taxon>
        <taxon>Sphagnaceae</taxon>
        <taxon>Sphagnum</taxon>
    </lineage>
</organism>
<name>A0ABP0X299_9BRYO</name>
<accession>A0ABP0X299</accession>
<evidence type="ECO:0000313" key="2">
    <source>
        <dbReference type="EMBL" id="CAK9273234.1"/>
    </source>
</evidence>
<keyword evidence="3" id="KW-1185">Reference proteome</keyword>
<feature type="region of interest" description="Disordered" evidence="1">
    <location>
        <begin position="70"/>
        <end position="106"/>
    </location>
</feature>
<protein>
    <submittedName>
        <fullName evidence="2">Uncharacterized protein</fullName>
    </submittedName>
</protein>
<evidence type="ECO:0000313" key="3">
    <source>
        <dbReference type="Proteomes" id="UP001497444"/>
    </source>
</evidence>
<gene>
    <name evidence="2" type="ORF">CSSPJE1EN1_LOCUS18712</name>
</gene>
<feature type="compositionally biased region" description="Low complexity" evidence="1">
    <location>
        <begin position="422"/>
        <end position="431"/>
    </location>
</feature>
<feature type="compositionally biased region" description="Low complexity" evidence="1">
    <location>
        <begin position="385"/>
        <end position="404"/>
    </location>
</feature>
<feature type="compositionally biased region" description="Low complexity" evidence="1">
    <location>
        <begin position="868"/>
        <end position="881"/>
    </location>
</feature>
<dbReference type="Proteomes" id="UP001497444">
    <property type="component" value="Chromosome 5"/>
</dbReference>
<feature type="compositionally biased region" description="Basic and acidic residues" evidence="1">
    <location>
        <begin position="374"/>
        <end position="384"/>
    </location>
</feature>
<feature type="region of interest" description="Disordered" evidence="1">
    <location>
        <begin position="128"/>
        <end position="147"/>
    </location>
</feature>
<feature type="region of interest" description="Disordered" evidence="1">
    <location>
        <begin position="1"/>
        <end position="47"/>
    </location>
</feature>
<feature type="compositionally biased region" description="Basic and acidic residues" evidence="1">
    <location>
        <begin position="858"/>
        <end position="867"/>
    </location>
</feature>
<feature type="region of interest" description="Disordered" evidence="1">
    <location>
        <begin position="484"/>
        <end position="510"/>
    </location>
</feature>